<dbReference type="RefSeq" id="WP_047673270.1">
    <property type="nucleotide sequence ID" value="NZ_CM002918.1"/>
</dbReference>
<protein>
    <submittedName>
        <fullName evidence="7">Transcription regulator, LysR family</fullName>
    </submittedName>
</protein>
<comment type="caution">
    <text evidence="7">The sequence shown here is derived from an EMBL/GenBank/DDBJ whole genome shotgun (WGS) entry which is preliminary data.</text>
</comment>
<dbReference type="GO" id="GO:0003700">
    <property type="term" value="F:DNA-binding transcription factor activity"/>
    <property type="evidence" value="ECO:0007669"/>
    <property type="project" value="InterPro"/>
</dbReference>
<dbReference type="InterPro" id="IPR036390">
    <property type="entry name" value="WH_DNA-bd_sf"/>
</dbReference>
<feature type="domain" description="HTH lysR-type" evidence="6">
    <location>
        <begin position="13"/>
        <end position="62"/>
    </location>
</feature>
<dbReference type="InterPro" id="IPR050950">
    <property type="entry name" value="HTH-type_LysR_regulators"/>
</dbReference>
<dbReference type="Gene3D" id="1.10.10.10">
    <property type="entry name" value="Winged helix-like DNA-binding domain superfamily/Winged helix DNA-binding domain"/>
    <property type="match status" value="1"/>
</dbReference>
<dbReference type="SUPFAM" id="SSF53850">
    <property type="entry name" value="Periplasmic binding protein-like II"/>
    <property type="match status" value="1"/>
</dbReference>
<keyword evidence="4" id="KW-0804">Transcription</keyword>
<organism evidence="7 8">
    <name type="scientific">Lactiplantibacillus plantarum CMPG5300</name>
    <dbReference type="NCBI Taxonomy" id="1304889"/>
    <lineage>
        <taxon>Bacteria</taxon>
        <taxon>Bacillati</taxon>
        <taxon>Bacillota</taxon>
        <taxon>Bacilli</taxon>
        <taxon>Lactobacillales</taxon>
        <taxon>Lactobacillaceae</taxon>
        <taxon>Lactiplantibacillus</taxon>
    </lineage>
</organism>
<dbReference type="PANTHER" id="PTHR30419:SF8">
    <property type="entry name" value="NITROGEN ASSIMILATION TRANSCRIPTIONAL ACTIVATOR-RELATED"/>
    <property type="match status" value="1"/>
</dbReference>
<dbReference type="PRINTS" id="PR00039">
    <property type="entry name" value="HTHLYSR"/>
</dbReference>
<dbReference type="Pfam" id="PF00126">
    <property type="entry name" value="HTH_1"/>
    <property type="match status" value="1"/>
</dbReference>
<dbReference type="InterPro" id="IPR036388">
    <property type="entry name" value="WH-like_DNA-bd_sf"/>
</dbReference>
<keyword evidence="2" id="KW-0805">Transcription regulation</keyword>
<evidence type="ECO:0000256" key="3">
    <source>
        <dbReference type="ARBA" id="ARBA00023125"/>
    </source>
</evidence>
<comment type="similarity">
    <text evidence="1">Belongs to the LysR transcriptional regulatory family.</text>
</comment>
<dbReference type="AlphaFoldDB" id="A0AAW3FNJ9"/>
<evidence type="ECO:0000259" key="6">
    <source>
        <dbReference type="PROSITE" id="PS50931"/>
    </source>
</evidence>
<feature type="transmembrane region" description="Helical" evidence="5">
    <location>
        <begin position="96"/>
        <end position="118"/>
    </location>
</feature>
<keyword evidence="5" id="KW-0812">Transmembrane</keyword>
<evidence type="ECO:0000256" key="5">
    <source>
        <dbReference type="SAM" id="Phobius"/>
    </source>
</evidence>
<keyword evidence="3" id="KW-0238">DNA-binding</keyword>
<dbReference type="GO" id="GO:0003677">
    <property type="term" value="F:DNA binding"/>
    <property type="evidence" value="ECO:0007669"/>
    <property type="project" value="UniProtKB-KW"/>
</dbReference>
<dbReference type="SUPFAM" id="SSF46785">
    <property type="entry name" value="Winged helix' DNA-binding domain"/>
    <property type="match status" value="1"/>
</dbReference>
<dbReference type="EMBL" id="AXZV01000009">
    <property type="protein sequence ID" value="KGH42713.1"/>
    <property type="molecule type" value="Genomic_DNA"/>
</dbReference>
<keyword evidence="5" id="KW-1133">Transmembrane helix</keyword>
<evidence type="ECO:0000313" key="7">
    <source>
        <dbReference type="EMBL" id="KGH42713.1"/>
    </source>
</evidence>
<evidence type="ECO:0000256" key="4">
    <source>
        <dbReference type="ARBA" id="ARBA00023163"/>
    </source>
</evidence>
<evidence type="ECO:0000256" key="2">
    <source>
        <dbReference type="ARBA" id="ARBA00023015"/>
    </source>
</evidence>
<keyword evidence="5" id="KW-0472">Membrane</keyword>
<evidence type="ECO:0000313" key="8">
    <source>
        <dbReference type="Proteomes" id="UP000029801"/>
    </source>
</evidence>
<accession>A0AAW3FNJ9</accession>
<dbReference type="CDD" id="cd05466">
    <property type="entry name" value="PBP2_LTTR_substrate"/>
    <property type="match status" value="1"/>
</dbReference>
<proteinExistence type="inferred from homology"/>
<dbReference type="PROSITE" id="PS50931">
    <property type="entry name" value="HTH_LYSR"/>
    <property type="match status" value="1"/>
</dbReference>
<dbReference type="PANTHER" id="PTHR30419">
    <property type="entry name" value="HTH-TYPE TRANSCRIPTIONAL REGULATOR YBHD"/>
    <property type="match status" value="1"/>
</dbReference>
<name>A0AAW3FNJ9_LACPN</name>
<gene>
    <name evidence="7" type="ORF">CMPG5300_1160</name>
</gene>
<dbReference type="Pfam" id="PF03466">
    <property type="entry name" value="LysR_substrate"/>
    <property type="match status" value="1"/>
</dbReference>
<dbReference type="GO" id="GO:0005829">
    <property type="term" value="C:cytosol"/>
    <property type="evidence" value="ECO:0007669"/>
    <property type="project" value="TreeGrafter"/>
</dbReference>
<dbReference type="InterPro" id="IPR005119">
    <property type="entry name" value="LysR_subst-bd"/>
</dbReference>
<sequence>MPKSDSSEMRRFLDVLLKHGNFTRAAKDLYISQPYLTQSIRNVEKELGVTIINREVTPLRLTTAGRTYYQYLTALENEKDHFNKQIRQYTHANQQVIRLGVLSSLGYYLLPLFLPAFLKAHPATKIELTEDIASRNEQRVLHGELDFLIGQNPETIAPGLESYDRGRDGYYAIIPNTVNWYQPHQAFINPGALPLNDLLQAPLVLSPHGSSIRRQVDYLLQKHNVTPNIVIESTNTATITKLATAGLGITFLPDSVHTQPDPERYNILPLPQALMSLNYFIAFPAEHSLNQVEKDLVTIFLTQLEADLAQSSTISCTTNTHLLSR</sequence>
<evidence type="ECO:0000256" key="1">
    <source>
        <dbReference type="ARBA" id="ARBA00009437"/>
    </source>
</evidence>
<dbReference type="Gene3D" id="3.40.190.290">
    <property type="match status" value="1"/>
</dbReference>
<dbReference type="Proteomes" id="UP000029801">
    <property type="component" value="Chromosome"/>
</dbReference>
<dbReference type="InterPro" id="IPR000847">
    <property type="entry name" value="LysR_HTH_N"/>
</dbReference>
<reference evidence="7 8" key="1">
    <citation type="journal article" date="2014" name="Genome Announc.">
        <title>Draft Genome Sequence of Lactobacillus plantarum CMPG5300, a Human Vaginal Isolate.</title>
        <authorList>
            <person name="Malik S."/>
            <person name="Siezen R.J."/>
            <person name="Renckens B."/>
            <person name="Vaneechoutte M."/>
            <person name="Vanderleyden J."/>
            <person name="Lebeer S."/>
        </authorList>
    </citation>
    <scope>NUCLEOTIDE SEQUENCE [LARGE SCALE GENOMIC DNA]</scope>
    <source>
        <strain evidence="7 8">CMPG5300</strain>
    </source>
</reference>